<dbReference type="AlphaFoldDB" id="A0A921MB01"/>
<gene>
    <name evidence="4" type="ORF">K8V08_00570</name>
</gene>
<dbReference type="Gene3D" id="1.10.10.10">
    <property type="entry name" value="Winged helix-like DNA-binding domain superfamily/Winged helix DNA-binding domain"/>
    <property type="match status" value="1"/>
</dbReference>
<evidence type="ECO:0000313" key="5">
    <source>
        <dbReference type="Proteomes" id="UP000784435"/>
    </source>
</evidence>
<sequence>MDELQVERVLRAVESIPAGSALPYGRVGRAAGASARFVGRVMSVHGSAVAWWRVPNARGDFPPPLRARARPHLREEDTPLREDGRIDLRLAAPHPDEYVRSVDIALADLEDMAADPEDTPAGQADASAGPADTAVGPEEHGRGSGGRGTAEHGPGRRPGLD</sequence>
<feature type="compositionally biased region" description="Basic and acidic residues" evidence="2">
    <location>
        <begin position="72"/>
        <end position="83"/>
    </location>
</feature>
<dbReference type="InterPro" id="IPR036388">
    <property type="entry name" value="WH-like_DNA-bd_sf"/>
</dbReference>
<comment type="caution">
    <text evidence="4">The sequence shown here is derived from an EMBL/GenBank/DDBJ whole genome shotgun (WGS) entry which is preliminary data.</text>
</comment>
<feature type="domain" description="Methylated-DNA-[protein]-cysteine S-methyltransferase DNA binding" evidence="3">
    <location>
        <begin position="7"/>
        <end position="61"/>
    </location>
</feature>
<protein>
    <submittedName>
        <fullName evidence="4">MGMT family protein</fullName>
    </submittedName>
</protein>
<dbReference type="GO" id="GO:0003824">
    <property type="term" value="F:catalytic activity"/>
    <property type="evidence" value="ECO:0007669"/>
    <property type="project" value="InterPro"/>
</dbReference>
<reference evidence="4" key="2">
    <citation type="submission" date="2021-09" db="EMBL/GenBank/DDBJ databases">
        <authorList>
            <person name="Gilroy R."/>
        </authorList>
    </citation>
    <scope>NUCLEOTIDE SEQUENCE</scope>
    <source>
        <strain evidence="4">ChiGjej5B5-7349</strain>
    </source>
</reference>
<name>A0A921MB01_9MICO</name>
<dbReference type="EMBL" id="DYUK01000016">
    <property type="protein sequence ID" value="HJG78889.1"/>
    <property type="molecule type" value="Genomic_DNA"/>
</dbReference>
<dbReference type="InterPro" id="IPR036217">
    <property type="entry name" value="MethylDNA_cys_MeTrfase_DNAb"/>
</dbReference>
<dbReference type="InterPro" id="IPR014048">
    <property type="entry name" value="MethylDNA_cys_MeTrfase_DNA-bd"/>
</dbReference>
<accession>A0A921MB01</accession>
<dbReference type="PANTHER" id="PTHR42942:SF1">
    <property type="entry name" value="ALKYLTRANSFERASE-LIKE PROTEIN 1"/>
    <property type="match status" value="1"/>
</dbReference>
<dbReference type="PANTHER" id="PTHR42942">
    <property type="entry name" value="6-O-METHYLGUANINE DNA METHYLTRANSFERASE"/>
    <property type="match status" value="1"/>
</dbReference>
<evidence type="ECO:0000259" key="3">
    <source>
        <dbReference type="Pfam" id="PF01035"/>
    </source>
</evidence>
<dbReference type="InterPro" id="IPR052520">
    <property type="entry name" value="ATL_DNA_repair"/>
</dbReference>
<proteinExistence type="predicted"/>
<evidence type="ECO:0000256" key="1">
    <source>
        <dbReference type="ARBA" id="ARBA00022763"/>
    </source>
</evidence>
<evidence type="ECO:0000313" key="4">
    <source>
        <dbReference type="EMBL" id="HJG78889.1"/>
    </source>
</evidence>
<feature type="region of interest" description="Disordered" evidence="2">
    <location>
        <begin position="60"/>
        <end position="83"/>
    </location>
</feature>
<evidence type="ECO:0000256" key="2">
    <source>
        <dbReference type="SAM" id="MobiDB-lite"/>
    </source>
</evidence>
<reference evidence="4" key="1">
    <citation type="journal article" date="2021" name="PeerJ">
        <title>Extensive microbial diversity within the chicken gut microbiome revealed by metagenomics and culture.</title>
        <authorList>
            <person name="Gilroy R."/>
            <person name="Ravi A."/>
            <person name="Getino M."/>
            <person name="Pursley I."/>
            <person name="Horton D.L."/>
            <person name="Alikhan N.F."/>
            <person name="Baker D."/>
            <person name="Gharbi K."/>
            <person name="Hall N."/>
            <person name="Watson M."/>
            <person name="Adriaenssens E.M."/>
            <person name="Foster-Nyarko E."/>
            <person name="Jarju S."/>
            <person name="Secka A."/>
            <person name="Antonio M."/>
            <person name="Oren A."/>
            <person name="Chaudhuri R.R."/>
            <person name="La Ragione R."/>
            <person name="Hildebrand F."/>
            <person name="Pallen M.J."/>
        </authorList>
    </citation>
    <scope>NUCLEOTIDE SEQUENCE</scope>
    <source>
        <strain evidence="4">ChiGjej5B5-7349</strain>
    </source>
</reference>
<dbReference type="GO" id="GO:0006281">
    <property type="term" value="P:DNA repair"/>
    <property type="evidence" value="ECO:0007669"/>
    <property type="project" value="InterPro"/>
</dbReference>
<organism evidence="4 5">
    <name type="scientific">Brevibacterium senegalense</name>
    <dbReference type="NCBI Taxonomy" id="1033736"/>
    <lineage>
        <taxon>Bacteria</taxon>
        <taxon>Bacillati</taxon>
        <taxon>Actinomycetota</taxon>
        <taxon>Actinomycetes</taxon>
        <taxon>Micrococcales</taxon>
        <taxon>Brevibacteriaceae</taxon>
        <taxon>Brevibacterium</taxon>
    </lineage>
</organism>
<dbReference type="Proteomes" id="UP000784435">
    <property type="component" value="Unassembled WGS sequence"/>
</dbReference>
<feature type="compositionally biased region" description="Basic and acidic residues" evidence="2">
    <location>
        <begin position="149"/>
        <end position="161"/>
    </location>
</feature>
<dbReference type="SUPFAM" id="SSF46767">
    <property type="entry name" value="Methylated DNA-protein cysteine methyltransferase, C-terminal domain"/>
    <property type="match status" value="1"/>
</dbReference>
<keyword evidence="1" id="KW-0227">DNA damage</keyword>
<feature type="region of interest" description="Disordered" evidence="2">
    <location>
        <begin position="110"/>
        <end position="161"/>
    </location>
</feature>
<dbReference type="Pfam" id="PF01035">
    <property type="entry name" value="DNA_binding_1"/>
    <property type="match status" value="1"/>
</dbReference>